<dbReference type="Proteomes" id="UP000029558">
    <property type="component" value="Chromosome"/>
</dbReference>
<gene>
    <name evidence="1" type="ORF">KU39_1401</name>
</gene>
<organism evidence="1 2">
    <name type="scientific">Piscirickettsia salmonis</name>
    <dbReference type="NCBI Taxonomy" id="1238"/>
    <lineage>
        <taxon>Bacteria</taxon>
        <taxon>Pseudomonadati</taxon>
        <taxon>Pseudomonadota</taxon>
        <taxon>Gammaproteobacteria</taxon>
        <taxon>Thiotrichales</taxon>
        <taxon>Piscirickettsiaceae</taxon>
        <taxon>Piscirickettsia</taxon>
    </lineage>
</organism>
<name>A0A1L6TB86_PISSA</name>
<evidence type="ECO:0000313" key="1">
    <source>
        <dbReference type="EMBL" id="ALB22583.1"/>
    </source>
</evidence>
<dbReference type="AlphaFoldDB" id="A0A1L6TB86"/>
<reference evidence="1 2" key="1">
    <citation type="journal article" date="2014" name="Genome Announc.">
        <title>Comparative Genome Analysis of Two Isolates of the Fish Pathogen Piscirickettsia salmonis from Different Hosts Reveals Major Differences in Virulence-Associated Secretion Systems.</title>
        <authorList>
            <person name="Bohle H."/>
            <person name="Henriquez P."/>
            <person name="Grothusen H."/>
            <person name="Navas E."/>
            <person name="Sandoval A."/>
            <person name="Bustamante F."/>
            <person name="Bustos P."/>
            <person name="Mancilla M."/>
        </authorList>
    </citation>
    <scope>NUCLEOTIDE SEQUENCE [LARGE SCALE GENOMIC DNA]</scope>
    <source>
        <strain evidence="2">B1-32597</strain>
    </source>
</reference>
<protein>
    <submittedName>
        <fullName evidence="1">Uncharacterized protein</fullName>
    </submittedName>
</protein>
<sequence length="391" mass="44573">MNFHEKKIELVGVDKEFINKDPIFILVKIPSPISKNTLKKSILSVIPNRFSSKIEKVDEKLKFNYIEGFFNINHIYLKDSSMLNKENISNLPISFLKKLGLESKELTSSYLFSTSLISTKNQQYLSISLSHTAGDGYSLVSFTNQLLKEIGKRKIVHHSNLKLSKLNFNDHNFDEVIDISNQKSDTYYNKLLIPSKTLAYLSDLNRHYPSISLQSIRTAYLMMKISPYIDPTTNHRTLRIPIDLRKLCKKKDSKYQQALGNYFSDAVIDLPIEYGSQHSVISFAKQISRAIKQEIKSIFNNYTLKNEFTSIKINQKTNKKNFNPCSDIVATSVVVPENYILGLPNVSLALLDTISENSKRFIEVISTKPLPSHTILSEAVSATDFKLPYAV</sequence>
<dbReference type="OrthoDB" id="5614965at2"/>
<dbReference type="EMBL" id="CP012508">
    <property type="protein sequence ID" value="ALB22583.1"/>
    <property type="molecule type" value="Genomic_DNA"/>
</dbReference>
<dbReference type="RefSeq" id="WP_027242818.1">
    <property type="nucleotide sequence ID" value="NZ_CP012508.1"/>
</dbReference>
<evidence type="ECO:0000313" key="2">
    <source>
        <dbReference type="Proteomes" id="UP000029558"/>
    </source>
</evidence>
<accession>A0A1L6TB86</accession>
<proteinExistence type="predicted"/>